<name>X1U0S4_9ZZZZ</name>
<evidence type="ECO:0000256" key="1">
    <source>
        <dbReference type="SAM" id="Phobius"/>
    </source>
</evidence>
<keyword evidence="1" id="KW-0812">Transmembrane</keyword>
<evidence type="ECO:0000313" key="2">
    <source>
        <dbReference type="EMBL" id="GAJ11148.1"/>
    </source>
</evidence>
<reference evidence="2" key="1">
    <citation type="journal article" date="2014" name="Front. Microbiol.">
        <title>High frequency of phylogenetically diverse reductive dehalogenase-homologous genes in deep subseafloor sedimentary metagenomes.</title>
        <authorList>
            <person name="Kawai M."/>
            <person name="Futagami T."/>
            <person name="Toyoda A."/>
            <person name="Takaki Y."/>
            <person name="Nishi S."/>
            <person name="Hori S."/>
            <person name="Arai W."/>
            <person name="Tsubouchi T."/>
            <person name="Morono Y."/>
            <person name="Uchiyama I."/>
            <person name="Ito T."/>
            <person name="Fujiyama A."/>
            <person name="Inagaki F."/>
            <person name="Takami H."/>
        </authorList>
    </citation>
    <scope>NUCLEOTIDE SEQUENCE</scope>
    <source>
        <strain evidence="2">Expedition CK06-06</strain>
    </source>
</reference>
<accession>X1U0S4</accession>
<dbReference type="AlphaFoldDB" id="X1U0S4"/>
<organism evidence="2">
    <name type="scientific">marine sediment metagenome</name>
    <dbReference type="NCBI Taxonomy" id="412755"/>
    <lineage>
        <taxon>unclassified sequences</taxon>
        <taxon>metagenomes</taxon>
        <taxon>ecological metagenomes</taxon>
    </lineage>
</organism>
<gene>
    <name evidence="2" type="ORF">S12H4_49312</name>
</gene>
<keyword evidence="1" id="KW-0472">Membrane</keyword>
<dbReference type="EMBL" id="BARW01030920">
    <property type="protein sequence ID" value="GAJ11148.1"/>
    <property type="molecule type" value="Genomic_DNA"/>
</dbReference>
<keyword evidence="1" id="KW-1133">Transmembrane helix</keyword>
<protein>
    <submittedName>
        <fullName evidence="2">Uncharacterized protein</fullName>
    </submittedName>
</protein>
<proteinExistence type="predicted"/>
<sequence length="152" mass="16880">MGFTLKIINPPEGYYRWTALFYNEPRIYSPVLELDELWDYPDDPQGRTDLMVRVFDSDLREIFTDSNLGPIEEGKSYTYNCSTGVLYEAAIPMLLPLALIGGLGVLGIGIAIALAAPRKKEHHSIIGPVVAAATTIKLEEERRKKAAAKGLR</sequence>
<feature type="transmembrane region" description="Helical" evidence="1">
    <location>
        <begin position="93"/>
        <end position="116"/>
    </location>
</feature>
<comment type="caution">
    <text evidence="2">The sequence shown here is derived from an EMBL/GenBank/DDBJ whole genome shotgun (WGS) entry which is preliminary data.</text>
</comment>